<feature type="region of interest" description="Disordered" evidence="1">
    <location>
        <begin position="203"/>
        <end position="235"/>
    </location>
</feature>
<organism evidence="2 3">
    <name type="scientific">Penicillium diatomitis</name>
    <dbReference type="NCBI Taxonomy" id="2819901"/>
    <lineage>
        <taxon>Eukaryota</taxon>
        <taxon>Fungi</taxon>
        <taxon>Dikarya</taxon>
        <taxon>Ascomycota</taxon>
        <taxon>Pezizomycotina</taxon>
        <taxon>Eurotiomycetes</taxon>
        <taxon>Eurotiomycetidae</taxon>
        <taxon>Eurotiales</taxon>
        <taxon>Aspergillaceae</taxon>
        <taxon>Penicillium</taxon>
    </lineage>
</organism>
<evidence type="ECO:0000256" key="1">
    <source>
        <dbReference type="SAM" id="MobiDB-lite"/>
    </source>
</evidence>
<accession>A0A9X0BYV4</accession>
<feature type="compositionally biased region" description="Polar residues" evidence="1">
    <location>
        <begin position="88"/>
        <end position="109"/>
    </location>
</feature>
<sequence length="309" mass="32795">MSLNFSSPDSLTRLSGLAEEMIKESAQMIRKSDAMPTSTRLQRSIPTYYDGFQDALDNLSEQIFIAKAFLEKEYGAIKAREAVPPPNESVSTTEIGSKTEGISKTTSPAPDNPREEAVKVEPTADESTIAVLTAPVVASSHDKTDEHKTDAEEKEPGTESATNQTIPGTGEGMKYDTGLDGAGAPNSFDLNYDFGNDDSGNQAFLSGTSFGNPTASNDKGGQATAPAKPQAAPTAGGGAFDMELGKTDSHLNSFADHSNGMDDMMGPGESSFDDLFMEADNMGGTGGDLRQLEGNNLMEMNELDDSWFN</sequence>
<dbReference type="RefSeq" id="XP_056792239.1">
    <property type="nucleotide sequence ID" value="XM_056932280.1"/>
</dbReference>
<gene>
    <name evidence="2" type="ORF">N7539_002677</name>
</gene>
<feature type="compositionally biased region" description="Basic and acidic residues" evidence="1">
    <location>
        <begin position="140"/>
        <end position="157"/>
    </location>
</feature>
<evidence type="ECO:0000313" key="3">
    <source>
        <dbReference type="Proteomes" id="UP001148312"/>
    </source>
</evidence>
<name>A0A9X0BYV4_9EURO</name>
<dbReference type="AlphaFoldDB" id="A0A9X0BYV4"/>
<dbReference type="Proteomes" id="UP001148312">
    <property type="component" value="Unassembled WGS sequence"/>
</dbReference>
<reference evidence="2" key="1">
    <citation type="submission" date="2022-12" db="EMBL/GenBank/DDBJ databases">
        <authorList>
            <person name="Petersen C."/>
        </authorList>
    </citation>
    <scope>NUCLEOTIDE SEQUENCE</scope>
    <source>
        <strain evidence="2">IBT 30728</strain>
    </source>
</reference>
<feature type="compositionally biased region" description="Polar residues" evidence="1">
    <location>
        <begin position="203"/>
        <end position="219"/>
    </location>
</feature>
<keyword evidence="3" id="KW-1185">Reference proteome</keyword>
<dbReference type="GeneID" id="81622529"/>
<feature type="region of interest" description="Disordered" evidence="1">
    <location>
        <begin position="81"/>
        <end position="180"/>
    </location>
</feature>
<dbReference type="EMBL" id="JAPWDQ010000003">
    <property type="protein sequence ID" value="KAJ5491110.1"/>
    <property type="molecule type" value="Genomic_DNA"/>
</dbReference>
<proteinExistence type="predicted"/>
<comment type="caution">
    <text evidence="2">The sequence shown here is derived from an EMBL/GenBank/DDBJ whole genome shotgun (WGS) entry which is preliminary data.</text>
</comment>
<reference evidence="2" key="2">
    <citation type="journal article" date="2023" name="IMA Fungus">
        <title>Comparative genomic study of the Penicillium genus elucidates a diverse pangenome and 15 lateral gene transfer events.</title>
        <authorList>
            <person name="Petersen C."/>
            <person name="Sorensen T."/>
            <person name="Nielsen M.R."/>
            <person name="Sondergaard T.E."/>
            <person name="Sorensen J.L."/>
            <person name="Fitzpatrick D.A."/>
            <person name="Frisvad J.C."/>
            <person name="Nielsen K.L."/>
        </authorList>
    </citation>
    <scope>NUCLEOTIDE SEQUENCE</scope>
    <source>
        <strain evidence="2">IBT 30728</strain>
    </source>
</reference>
<protein>
    <submittedName>
        <fullName evidence="2">Uncharacterized protein</fullName>
    </submittedName>
</protein>
<feature type="compositionally biased region" description="Low complexity" evidence="1">
    <location>
        <begin position="220"/>
        <end position="234"/>
    </location>
</feature>
<evidence type="ECO:0000313" key="2">
    <source>
        <dbReference type="EMBL" id="KAJ5491110.1"/>
    </source>
</evidence>